<keyword evidence="3" id="KW-1185">Reference proteome</keyword>
<evidence type="ECO:0000313" key="3">
    <source>
        <dbReference type="Proteomes" id="UP000543174"/>
    </source>
</evidence>
<dbReference type="InterPro" id="IPR041420">
    <property type="entry name" value="PBECR4"/>
</dbReference>
<dbReference type="EMBL" id="JACJHT010000027">
    <property type="protein sequence ID" value="MBA9043112.1"/>
    <property type="molecule type" value="Genomic_DNA"/>
</dbReference>
<dbReference type="Pfam" id="PF18813">
    <property type="entry name" value="PBECR4"/>
    <property type="match status" value="1"/>
</dbReference>
<evidence type="ECO:0000313" key="2">
    <source>
        <dbReference type="EMBL" id="MBA9043112.1"/>
    </source>
</evidence>
<evidence type="ECO:0000259" key="1">
    <source>
        <dbReference type="Pfam" id="PF18813"/>
    </source>
</evidence>
<proteinExistence type="predicted"/>
<reference evidence="2" key="1">
    <citation type="submission" date="2020-08" db="EMBL/GenBank/DDBJ databases">
        <title>Functional genomics of gut bacteria from endangered species of beetles.</title>
        <authorList>
            <person name="Carlos-Shanley C."/>
        </authorList>
    </citation>
    <scope>NUCLEOTIDE SEQUENCE [LARGE SCALE GENOMIC DNA]</scope>
    <source>
        <strain evidence="2">S00060</strain>
    </source>
</reference>
<gene>
    <name evidence="2" type="ORF">HNP21_006290</name>
</gene>
<protein>
    <recommendedName>
        <fullName evidence="1">Phage-Barnase-EndoU-ColicinE5/D-RelE like nuclease 4 domain-containing protein</fullName>
    </recommendedName>
</protein>
<organism evidence="2 3">
    <name type="scientific">Priestia aryabhattai</name>
    <name type="common">Bacillus aryabhattai</name>
    <dbReference type="NCBI Taxonomy" id="412384"/>
    <lineage>
        <taxon>Bacteria</taxon>
        <taxon>Bacillati</taxon>
        <taxon>Bacillota</taxon>
        <taxon>Bacilli</taxon>
        <taxon>Bacillales</taxon>
        <taxon>Bacillaceae</taxon>
        <taxon>Priestia</taxon>
    </lineage>
</organism>
<accession>A0A7W3RIU8</accession>
<sequence length="201" mass="23702">MLSVTDLLTIQTKPLQADVSLFTIQEFYEEHLCNRLFIFETDDTQRPIISLRFEEANFCHLLGIQHVFQGQRNSSQYVGQTGYDLIKNNVVTFNTMNQKPTKKNFKDKRNRMLYFPFVHQILKNPTSIIFSNANLPTNIDVDIILYNHLDNKYLHLGVDKENDSQYYHPKTFFDRSKDDFIVNQKKLTIKSIRVELDEKTS</sequence>
<dbReference type="AlphaFoldDB" id="A0A7W3RIU8"/>
<name>A0A7W3RIU8_PRIAR</name>
<comment type="caution">
    <text evidence="2">The sequence shown here is derived from an EMBL/GenBank/DDBJ whole genome shotgun (WGS) entry which is preliminary data.</text>
</comment>
<dbReference type="RefSeq" id="WP_182528301.1">
    <property type="nucleotide sequence ID" value="NZ_JACJHT010000027.1"/>
</dbReference>
<dbReference type="Proteomes" id="UP000543174">
    <property type="component" value="Unassembled WGS sequence"/>
</dbReference>
<feature type="domain" description="Phage-Barnase-EndoU-ColicinE5/D-RelE like nuclease 4" evidence="1">
    <location>
        <begin position="22"/>
        <end position="188"/>
    </location>
</feature>